<dbReference type="Proteomes" id="UP001556367">
    <property type="component" value="Unassembled WGS sequence"/>
</dbReference>
<proteinExistence type="predicted"/>
<evidence type="ECO:0000313" key="7">
    <source>
        <dbReference type="Proteomes" id="UP001556367"/>
    </source>
</evidence>
<evidence type="ECO:0000259" key="5">
    <source>
        <dbReference type="Pfam" id="PF05843"/>
    </source>
</evidence>
<keyword evidence="2 3" id="KW-0539">Nucleus</keyword>
<protein>
    <recommendedName>
        <fullName evidence="3">mRNA 3'-end-processing protein RNA14</fullName>
    </recommendedName>
</protein>
<name>A0ABR3IXW5_9AGAR</name>
<feature type="compositionally biased region" description="Basic and acidic residues" evidence="4">
    <location>
        <begin position="577"/>
        <end position="593"/>
    </location>
</feature>
<evidence type="ECO:0000313" key="6">
    <source>
        <dbReference type="EMBL" id="KAL0948113.1"/>
    </source>
</evidence>
<dbReference type="InterPro" id="IPR003107">
    <property type="entry name" value="HAT"/>
</dbReference>
<evidence type="ECO:0000256" key="4">
    <source>
        <dbReference type="SAM" id="MobiDB-lite"/>
    </source>
</evidence>
<comment type="function">
    <text evidence="3">Component of the cleavage factor IA (CFIA) complex, which is involved in the endonucleolytic cleavage during polyadenylation-dependent pre-mRNA 3'-end formation.</text>
</comment>
<keyword evidence="7" id="KW-1185">Reference proteome</keyword>
<dbReference type="Gene3D" id="1.25.40.1040">
    <property type="match status" value="1"/>
</dbReference>
<dbReference type="SMART" id="SM00386">
    <property type="entry name" value="HAT"/>
    <property type="match status" value="6"/>
</dbReference>
<dbReference type="EMBL" id="JASNQZ010000014">
    <property type="protein sequence ID" value="KAL0948113.1"/>
    <property type="molecule type" value="Genomic_DNA"/>
</dbReference>
<reference evidence="7" key="1">
    <citation type="submission" date="2024-06" db="EMBL/GenBank/DDBJ databases">
        <title>Multi-omics analyses provide insights into the biosynthesis of the anticancer antibiotic pleurotin in Hohenbuehelia grisea.</title>
        <authorList>
            <person name="Weaver J.A."/>
            <person name="Alberti F."/>
        </authorList>
    </citation>
    <scope>NUCLEOTIDE SEQUENCE [LARGE SCALE GENOMIC DNA]</scope>
    <source>
        <strain evidence="7">T-177</strain>
    </source>
</reference>
<comment type="caution">
    <text evidence="6">The sequence shown here is derived from an EMBL/GenBank/DDBJ whole genome shotgun (WGS) entry which is preliminary data.</text>
</comment>
<keyword evidence="1" id="KW-0677">Repeat</keyword>
<feature type="region of interest" description="Disordered" evidence="4">
    <location>
        <begin position="553"/>
        <end position="640"/>
    </location>
</feature>
<dbReference type="Pfam" id="PF05843">
    <property type="entry name" value="Suf"/>
    <property type="match status" value="1"/>
</dbReference>
<keyword evidence="3" id="KW-0963">Cytoplasm</keyword>
<evidence type="ECO:0000256" key="2">
    <source>
        <dbReference type="ARBA" id="ARBA00023242"/>
    </source>
</evidence>
<feature type="compositionally biased region" description="Polar residues" evidence="4">
    <location>
        <begin position="559"/>
        <end position="576"/>
    </location>
</feature>
<accession>A0ABR3IXW5</accession>
<feature type="domain" description="Suppressor of forked" evidence="5">
    <location>
        <begin position="10"/>
        <end position="540"/>
    </location>
</feature>
<organism evidence="6 7">
    <name type="scientific">Hohenbuehelia grisea</name>
    <dbReference type="NCBI Taxonomy" id="104357"/>
    <lineage>
        <taxon>Eukaryota</taxon>
        <taxon>Fungi</taxon>
        <taxon>Dikarya</taxon>
        <taxon>Basidiomycota</taxon>
        <taxon>Agaricomycotina</taxon>
        <taxon>Agaricomycetes</taxon>
        <taxon>Agaricomycetidae</taxon>
        <taxon>Agaricales</taxon>
        <taxon>Pleurotineae</taxon>
        <taxon>Pleurotaceae</taxon>
        <taxon>Hohenbuehelia</taxon>
    </lineage>
</organism>
<sequence length="673" mass="77387">MEQDSATDFETLKQRLKDKPQDPSGWLRLINFAEASRNFEQIKVAYDLLLDHYPNTVSAEIAYFSHFRNDYPYLEELFRRFLLPSLSVELWKFYLSSKIRFHGHLARDAICKAYEYTLKSIGQDYDSGDIWMDYIAFVKAVKASSNHEEQQKISTLRNIYYRAVRLPIKNAKKLWKDLEVFEKGISTLTASKIMNNLLPAHNQACKALPELETHIRLLRAPQSPHQAGRLVLPSVPTYSDAERSLIGAWKAYLKWEENNPLQFEKRDSKLLVSRVQIAYRNAFVAMRYYPEIWFMAHTWRTKMGMEDEALSVLETGVKTNPASFLLNFALAEAQERKGKFSKARETYEDLLGTLGKQLDELVLTLSKSSDARENPFKDVLMSGQRFENQLPKSQELSDRRAEYGTCRKDRWTSWQAYDAMAMLEYHCFDNKAAAVVIFEGGMELFADDLQFVLQYLAFLLNTRDAKNARTLFDRVAVMFPPDDARQLWDFWARHEYQYGDLEVAQTLEKRIAETYPTDTLLKRFAQRHTYFGVDPIALRDLGFALVRATAASASTSNSGQQLGRANNGQAFDSPSSDYKRAPTPEYNARDHGGKSPPTKRKRGRSPPRQRLGNRDRRDGPAHYHNIPARGRDKDRARETEPSLPSILPWFLSQLPGSSSFDGPILPLAISALF</sequence>
<evidence type="ECO:0000256" key="1">
    <source>
        <dbReference type="ARBA" id="ARBA00022737"/>
    </source>
</evidence>
<dbReference type="InterPro" id="IPR008847">
    <property type="entry name" value="Suf"/>
</dbReference>
<dbReference type="InterPro" id="IPR011990">
    <property type="entry name" value="TPR-like_helical_dom_sf"/>
</dbReference>
<evidence type="ECO:0000256" key="3">
    <source>
        <dbReference type="RuleBase" id="RU369035"/>
    </source>
</evidence>
<dbReference type="PANTHER" id="PTHR19980:SF0">
    <property type="entry name" value="CLEAVAGE STIMULATION FACTOR SUBUNIT 3"/>
    <property type="match status" value="1"/>
</dbReference>
<keyword evidence="3" id="KW-0507">mRNA processing</keyword>
<comment type="subcellular location">
    <subcellularLocation>
        <location evidence="3">Nucleus</location>
    </subcellularLocation>
    <subcellularLocation>
        <location evidence="3">Cytoplasm</location>
    </subcellularLocation>
    <text evidence="3">Nucleus and/or cytoplasm.</text>
</comment>
<dbReference type="InterPro" id="IPR045243">
    <property type="entry name" value="Rna14-like"/>
</dbReference>
<dbReference type="PANTHER" id="PTHR19980">
    <property type="entry name" value="RNA CLEAVAGE STIMULATION FACTOR"/>
    <property type="match status" value="1"/>
</dbReference>
<feature type="compositionally biased region" description="Basic and acidic residues" evidence="4">
    <location>
        <begin position="629"/>
        <end position="640"/>
    </location>
</feature>
<gene>
    <name evidence="6" type="ORF">HGRIS_010730</name>
</gene>
<feature type="compositionally biased region" description="Basic and acidic residues" evidence="4">
    <location>
        <begin position="612"/>
        <end position="621"/>
    </location>
</feature>
<feature type="compositionally biased region" description="Basic residues" evidence="4">
    <location>
        <begin position="597"/>
        <end position="607"/>
    </location>
</feature>
<dbReference type="SUPFAM" id="SSF48452">
    <property type="entry name" value="TPR-like"/>
    <property type="match status" value="1"/>
</dbReference>